<sequence length="153" mass="17387">MLVHAAGTYATVLRKAPNNFVIIMMPSKKEFCLPAQCMCTVGKLSNVESGSTSIGSAGKNRELGNRSRSGLWQRKKGCHGRKIRRPPPVRTIVDKPIDNVEPIQLTLTRPFIKNLNKFLQGNNTHILQFEDKIMYWVLEEVALIEEKIRRSRN</sequence>
<dbReference type="Proteomes" id="UP001652700">
    <property type="component" value="Unplaced"/>
</dbReference>
<organism evidence="5 6">
    <name type="scientific">Diabrotica virgifera virgifera</name>
    <name type="common">western corn rootworm</name>
    <dbReference type="NCBI Taxonomy" id="50390"/>
    <lineage>
        <taxon>Eukaryota</taxon>
        <taxon>Metazoa</taxon>
        <taxon>Ecdysozoa</taxon>
        <taxon>Arthropoda</taxon>
        <taxon>Hexapoda</taxon>
        <taxon>Insecta</taxon>
        <taxon>Pterygota</taxon>
        <taxon>Neoptera</taxon>
        <taxon>Endopterygota</taxon>
        <taxon>Coleoptera</taxon>
        <taxon>Polyphaga</taxon>
        <taxon>Cucujiformia</taxon>
        <taxon>Chrysomeloidea</taxon>
        <taxon>Chrysomelidae</taxon>
        <taxon>Galerucinae</taxon>
        <taxon>Diabroticina</taxon>
        <taxon>Diabroticites</taxon>
        <taxon>Diabrotica</taxon>
    </lineage>
</organism>
<dbReference type="GeneID" id="126880946"/>
<evidence type="ECO:0000256" key="1">
    <source>
        <dbReference type="ARBA" id="ARBA00005636"/>
    </source>
</evidence>
<evidence type="ECO:0000259" key="4">
    <source>
        <dbReference type="SMART" id="SM01382"/>
    </source>
</evidence>
<keyword evidence="6" id="KW-1185">Reference proteome</keyword>
<accession>A0ABM5JSR4</accession>
<dbReference type="SMART" id="SM01382">
    <property type="entry name" value="Ribosomal_L2_C"/>
    <property type="match status" value="1"/>
</dbReference>
<evidence type="ECO:0000313" key="5">
    <source>
        <dbReference type="EnsemblMetazoa" id="XP_050500979.1"/>
    </source>
</evidence>
<dbReference type="SUPFAM" id="SSF50104">
    <property type="entry name" value="Translation proteins SH3-like domain"/>
    <property type="match status" value="1"/>
</dbReference>
<dbReference type="InterPro" id="IPR014722">
    <property type="entry name" value="Rib_uL2_dom2"/>
</dbReference>
<evidence type="ECO:0000313" key="6">
    <source>
        <dbReference type="Proteomes" id="UP001652700"/>
    </source>
</evidence>
<reference evidence="5" key="1">
    <citation type="submission" date="2025-05" db="UniProtKB">
        <authorList>
            <consortium name="EnsemblMetazoa"/>
        </authorList>
    </citation>
    <scope>IDENTIFICATION</scope>
</reference>
<keyword evidence="2" id="KW-0689">Ribosomal protein</keyword>
<proteinExistence type="inferred from homology"/>
<protein>
    <recommendedName>
        <fullName evidence="4">Large ribosomal subunit protein uL2 C-terminal domain-containing protein</fullName>
    </recommendedName>
</protein>
<dbReference type="Gene3D" id="2.30.30.30">
    <property type="match status" value="1"/>
</dbReference>
<dbReference type="Pfam" id="PF03947">
    <property type="entry name" value="Ribosomal_L2_C"/>
    <property type="match status" value="1"/>
</dbReference>
<keyword evidence="3" id="KW-0687">Ribonucleoprotein</keyword>
<evidence type="ECO:0000256" key="2">
    <source>
        <dbReference type="ARBA" id="ARBA00022980"/>
    </source>
</evidence>
<dbReference type="InterPro" id="IPR022669">
    <property type="entry name" value="Ribosomal_uL2_C"/>
</dbReference>
<dbReference type="RefSeq" id="XP_050500979.1">
    <property type="nucleotide sequence ID" value="XM_050645022.1"/>
</dbReference>
<dbReference type="EnsemblMetazoa" id="XM_050645022.1">
    <property type="protein sequence ID" value="XP_050500979.1"/>
    <property type="gene ID" value="LOC126880946"/>
</dbReference>
<dbReference type="InterPro" id="IPR008991">
    <property type="entry name" value="Translation_prot_SH3-like_sf"/>
</dbReference>
<evidence type="ECO:0000256" key="3">
    <source>
        <dbReference type="ARBA" id="ARBA00023274"/>
    </source>
</evidence>
<name>A0ABM5JSR4_DIAVI</name>
<comment type="similarity">
    <text evidence="1">Belongs to the universal ribosomal protein uL2 family.</text>
</comment>
<feature type="domain" description="Large ribosomal subunit protein uL2 C-terminal" evidence="4">
    <location>
        <begin position="2"/>
        <end position="96"/>
    </location>
</feature>